<dbReference type="AlphaFoldDB" id="A0A6V7PLH2"/>
<protein>
    <submittedName>
        <fullName evidence="1">Uncharacterized protein</fullName>
    </submittedName>
</protein>
<proteinExistence type="predicted"/>
<dbReference type="EMBL" id="LR862149">
    <property type="protein sequence ID" value="CAD1831483.1"/>
    <property type="molecule type" value="Genomic_DNA"/>
</dbReference>
<name>A0A6V7PLH2_ANACO</name>
<sequence>MPAEGASKIGSTSTIFGIGNTQTTIDTFDIENEIQWNHDPEINDCDGENEIRCDNELTIEDEPMTNEPYIGMEFGSADELYKRPSGHDIQPLDLQTYWDVVDVTCRWKRGELVIRLECGAYEKGTEKNRSWNDFGRPIEFKAAS</sequence>
<accession>A0A6V7PLH2</accession>
<gene>
    <name evidence="1" type="ORF">CB5_LOCUS14694</name>
</gene>
<organism evidence="1">
    <name type="scientific">Ananas comosus var. bracteatus</name>
    <name type="common">red pineapple</name>
    <dbReference type="NCBI Taxonomy" id="296719"/>
    <lineage>
        <taxon>Eukaryota</taxon>
        <taxon>Viridiplantae</taxon>
        <taxon>Streptophyta</taxon>
        <taxon>Embryophyta</taxon>
        <taxon>Tracheophyta</taxon>
        <taxon>Spermatophyta</taxon>
        <taxon>Magnoliopsida</taxon>
        <taxon>Liliopsida</taxon>
        <taxon>Poales</taxon>
        <taxon>Bromeliaceae</taxon>
        <taxon>Bromelioideae</taxon>
        <taxon>Ananas</taxon>
    </lineage>
</organism>
<reference evidence="1" key="1">
    <citation type="submission" date="2020-07" db="EMBL/GenBank/DDBJ databases">
        <authorList>
            <person name="Lin J."/>
        </authorList>
    </citation>
    <scope>NUCLEOTIDE SEQUENCE</scope>
</reference>
<evidence type="ECO:0000313" key="1">
    <source>
        <dbReference type="EMBL" id="CAD1831483.1"/>
    </source>
</evidence>